<dbReference type="Pfam" id="PF01381">
    <property type="entry name" value="HTH_3"/>
    <property type="match status" value="1"/>
</dbReference>
<comment type="caution">
    <text evidence="3">The sequence shown here is derived from an EMBL/GenBank/DDBJ whole genome shotgun (WGS) entry which is preliminary data.</text>
</comment>
<evidence type="ECO:0000313" key="4">
    <source>
        <dbReference type="Proteomes" id="UP000335415"/>
    </source>
</evidence>
<dbReference type="Gene3D" id="1.10.260.40">
    <property type="entry name" value="lambda repressor-like DNA-binding domains"/>
    <property type="match status" value="1"/>
</dbReference>
<dbReference type="InterPro" id="IPR001387">
    <property type="entry name" value="Cro/C1-type_HTH"/>
</dbReference>
<accession>A0A5J5G134</accession>
<dbReference type="AlphaFoldDB" id="A0A5J5G134"/>
<protein>
    <submittedName>
        <fullName evidence="3">HigA family addiction module antidote protein</fullName>
    </submittedName>
</protein>
<dbReference type="GO" id="GO:0003677">
    <property type="term" value="F:DNA binding"/>
    <property type="evidence" value="ECO:0007669"/>
    <property type="project" value="UniProtKB-KW"/>
</dbReference>
<dbReference type="SUPFAM" id="SSF47413">
    <property type="entry name" value="lambda repressor-like DNA-binding domains"/>
    <property type="match status" value="1"/>
</dbReference>
<dbReference type="CDD" id="cd00093">
    <property type="entry name" value="HTH_XRE"/>
    <property type="match status" value="1"/>
</dbReference>
<dbReference type="PANTHER" id="PTHR36924:SF1">
    <property type="entry name" value="ANTITOXIN HIGA-1"/>
    <property type="match status" value="1"/>
</dbReference>
<gene>
    <name evidence="3" type="ORF">FJU30_09405</name>
</gene>
<evidence type="ECO:0000256" key="1">
    <source>
        <dbReference type="ARBA" id="ARBA00023125"/>
    </source>
</evidence>
<sequence length="99" mass="11311">MHIFNPPHPGEVLRDYIEGVSITQAAFALQISRSRLSRILNGHAPITADMALRLGALVNTRAEMWADMQSEYALWQALQQPRPAIHPLRHRRDNMQSEE</sequence>
<dbReference type="InterPro" id="IPR010982">
    <property type="entry name" value="Lambda_DNA-bd_dom_sf"/>
</dbReference>
<dbReference type="RefSeq" id="WP_010308636.1">
    <property type="nucleotide sequence ID" value="NZ_VYKJ01000004.1"/>
</dbReference>
<dbReference type="GeneID" id="61348626"/>
<feature type="domain" description="HTH cro/C1-type" evidence="2">
    <location>
        <begin position="19"/>
        <end position="65"/>
    </location>
</feature>
<dbReference type="InterPro" id="IPR013430">
    <property type="entry name" value="Toxin_antidote_HigA"/>
</dbReference>
<keyword evidence="1" id="KW-0238">DNA-binding</keyword>
<dbReference type="PANTHER" id="PTHR36924">
    <property type="entry name" value="ANTITOXIN HIGA-1"/>
    <property type="match status" value="1"/>
</dbReference>
<keyword evidence="4" id="KW-1185">Reference proteome</keyword>
<organism evidence="3 4">
    <name type="scientific">Affinibrenneria salicis</name>
    <dbReference type="NCBI Taxonomy" id="2590031"/>
    <lineage>
        <taxon>Bacteria</taxon>
        <taxon>Pseudomonadati</taxon>
        <taxon>Pseudomonadota</taxon>
        <taxon>Gammaproteobacteria</taxon>
        <taxon>Enterobacterales</taxon>
        <taxon>Pectobacteriaceae</taxon>
        <taxon>Affinibrenneria</taxon>
    </lineage>
</organism>
<proteinExistence type="predicted"/>
<evidence type="ECO:0000259" key="2">
    <source>
        <dbReference type="PROSITE" id="PS50943"/>
    </source>
</evidence>
<dbReference type="EMBL" id="VYKJ01000004">
    <property type="protein sequence ID" value="KAA9000457.1"/>
    <property type="molecule type" value="Genomic_DNA"/>
</dbReference>
<evidence type="ECO:0000313" key="3">
    <source>
        <dbReference type="EMBL" id="KAA9000457.1"/>
    </source>
</evidence>
<dbReference type="Proteomes" id="UP000335415">
    <property type="component" value="Unassembled WGS sequence"/>
</dbReference>
<dbReference type="PROSITE" id="PS50943">
    <property type="entry name" value="HTH_CROC1"/>
    <property type="match status" value="1"/>
</dbReference>
<name>A0A5J5G134_9GAMM</name>
<dbReference type="OrthoDB" id="9793869at2"/>
<dbReference type="NCBIfam" id="TIGR02607">
    <property type="entry name" value="antidote_HigA"/>
    <property type="match status" value="1"/>
</dbReference>
<reference evidence="3 4" key="1">
    <citation type="submission" date="2019-09" db="EMBL/GenBank/DDBJ databases">
        <authorList>
            <person name="Li Y."/>
        </authorList>
    </citation>
    <scope>NUCLEOTIDE SEQUENCE [LARGE SCALE GENOMIC DNA]</scope>
    <source>
        <strain evidence="3 4">L3-3HA</strain>
    </source>
</reference>